<accession>A0ABP7NUU2</accession>
<proteinExistence type="predicted"/>
<feature type="transmembrane region" description="Helical" evidence="1">
    <location>
        <begin position="103"/>
        <end position="122"/>
    </location>
</feature>
<feature type="transmembrane region" description="Helical" evidence="1">
    <location>
        <begin position="152"/>
        <end position="172"/>
    </location>
</feature>
<dbReference type="EMBL" id="BAABDH010000113">
    <property type="protein sequence ID" value="GAA3954601.1"/>
    <property type="molecule type" value="Genomic_DNA"/>
</dbReference>
<organism evidence="2 3">
    <name type="scientific">Hymenobacter algoricola</name>
    <dbReference type="NCBI Taxonomy" id="486267"/>
    <lineage>
        <taxon>Bacteria</taxon>
        <taxon>Pseudomonadati</taxon>
        <taxon>Bacteroidota</taxon>
        <taxon>Cytophagia</taxon>
        <taxon>Cytophagales</taxon>
        <taxon>Hymenobacteraceae</taxon>
        <taxon>Hymenobacter</taxon>
    </lineage>
</organism>
<dbReference type="Proteomes" id="UP001499909">
    <property type="component" value="Unassembled WGS sequence"/>
</dbReference>
<keyword evidence="1" id="KW-1133">Transmembrane helix</keyword>
<gene>
    <name evidence="2" type="ORF">GCM10022406_40230</name>
</gene>
<evidence type="ECO:0000256" key="1">
    <source>
        <dbReference type="SAM" id="Phobius"/>
    </source>
</evidence>
<name>A0ABP7NUU2_9BACT</name>
<keyword evidence="1" id="KW-0812">Transmembrane</keyword>
<dbReference type="Pfam" id="PF13803">
    <property type="entry name" value="DUF4184"/>
    <property type="match status" value="1"/>
</dbReference>
<sequence>MPFTPAHPALILPLLRPCRRWLSATGLVLGAMAPDFEYFLRLRPDGIYGHTLAGIFWLDLPLIILFTALFHSLVKQPLAACLPALLRRRLGPLTRPPWPLRRAVSAPVLLGGLVGTVSHLFWDAFTHEDGFVVLRWPALQVPLHLLHGSFPIYTWLQLGSTLLGLLVILGYLLQLPTFPERAGVPPSVRLKFWLVTAAGPALLWGPFAKISAHIWPFSVSSLVVTGMSAALVGLLTAAALFRQRWAGAAG</sequence>
<evidence type="ECO:0000313" key="2">
    <source>
        <dbReference type="EMBL" id="GAA3954601.1"/>
    </source>
</evidence>
<feature type="transmembrane region" description="Helical" evidence="1">
    <location>
        <begin position="60"/>
        <end position="82"/>
    </location>
</feature>
<dbReference type="RefSeq" id="WP_345117844.1">
    <property type="nucleotide sequence ID" value="NZ_BAABDH010000113.1"/>
</dbReference>
<feature type="transmembrane region" description="Helical" evidence="1">
    <location>
        <begin position="192"/>
        <end position="215"/>
    </location>
</feature>
<keyword evidence="1" id="KW-0472">Membrane</keyword>
<feature type="transmembrane region" description="Helical" evidence="1">
    <location>
        <begin position="221"/>
        <end position="241"/>
    </location>
</feature>
<evidence type="ECO:0000313" key="3">
    <source>
        <dbReference type="Proteomes" id="UP001499909"/>
    </source>
</evidence>
<reference evidence="3" key="1">
    <citation type="journal article" date="2019" name="Int. J. Syst. Evol. Microbiol.">
        <title>The Global Catalogue of Microorganisms (GCM) 10K type strain sequencing project: providing services to taxonomists for standard genome sequencing and annotation.</title>
        <authorList>
            <consortium name="The Broad Institute Genomics Platform"/>
            <consortium name="The Broad Institute Genome Sequencing Center for Infectious Disease"/>
            <person name="Wu L."/>
            <person name="Ma J."/>
        </authorList>
    </citation>
    <scope>NUCLEOTIDE SEQUENCE [LARGE SCALE GENOMIC DNA]</scope>
    <source>
        <strain evidence="3">JCM 17214</strain>
    </source>
</reference>
<protein>
    <submittedName>
        <fullName evidence="2">DUF4184 family protein</fullName>
    </submittedName>
</protein>
<dbReference type="InterPro" id="IPR025238">
    <property type="entry name" value="DUF4184"/>
</dbReference>
<comment type="caution">
    <text evidence="2">The sequence shown here is derived from an EMBL/GenBank/DDBJ whole genome shotgun (WGS) entry which is preliminary data.</text>
</comment>
<keyword evidence="3" id="KW-1185">Reference proteome</keyword>